<reference evidence="4 5" key="1">
    <citation type="submission" date="2022-05" db="EMBL/GenBank/DDBJ databases">
        <authorList>
            <consortium name="Genoscope - CEA"/>
            <person name="William W."/>
        </authorList>
    </citation>
    <scope>NUCLEOTIDE SEQUENCE [LARGE SCALE GENOMIC DNA]</scope>
</reference>
<keyword evidence="5" id="KW-1185">Reference proteome</keyword>
<evidence type="ECO:0000256" key="2">
    <source>
        <dbReference type="ARBA" id="ARBA00022840"/>
    </source>
</evidence>
<dbReference type="EMBL" id="CALNXI010000186">
    <property type="protein sequence ID" value="CAH3021538.1"/>
    <property type="molecule type" value="Genomic_DNA"/>
</dbReference>
<evidence type="ECO:0000313" key="5">
    <source>
        <dbReference type="Proteomes" id="UP001159427"/>
    </source>
</evidence>
<dbReference type="InterPro" id="IPR001245">
    <property type="entry name" value="Ser-Thr/Tyr_kinase_cat_dom"/>
</dbReference>
<evidence type="ECO:0000256" key="1">
    <source>
        <dbReference type="ARBA" id="ARBA00022741"/>
    </source>
</evidence>
<evidence type="ECO:0000259" key="3">
    <source>
        <dbReference type="PROSITE" id="PS50011"/>
    </source>
</evidence>
<dbReference type="PRINTS" id="PR00109">
    <property type="entry name" value="TYRKINASE"/>
</dbReference>
<dbReference type="SUPFAM" id="SSF56112">
    <property type="entry name" value="Protein kinase-like (PK-like)"/>
    <property type="match status" value="2"/>
</dbReference>
<organism evidence="4 5">
    <name type="scientific">Porites evermanni</name>
    <dbReference type="NCBI Taxonomy" id="104178"/>
    <lineage>
        <taxon>Eukaryota</taxon>
        <taxon>Metazoa</taxon>
        <taxon>Cnidaria</taxon>
        <taxon>Anthozoa</taxon>
        <taxon>Hexacorallia</taxon>
        <taxon>Scleractinia</taxon>
        <taxon>Fungiina</taxon>
        <taxon>Poritidae</taxon>
        <taxon>Porites</taxon>
    </lineage>
</organism>
<sequence length="877" mass="100291">KRKDEFRYSLEFIDRMISLLLTPHDKLTAATKLNDFLKESEDFFINQTTDHTKRLKILDTYRKKKSGEWCVLHCILIFLHGEVQSERSVRQKETGRRAMILLRLIIETFLNEGDGAGDWRFCLLASSILAHIAMNNETIEIMKEAGSGLVNLLKNLVKMDKGRTRLECRTIVERRALQLFFCPHSKTRTLLVNFLLNTLDVQDVVSADLHINHLMSCSEYRAQSLEISNDKIHTGQNCFIHKGMFQRRKVAIKMLWVTKQHLLEEDPKFRSRARLIQEAYNLTRLNNSQHFPNLLACNTKDLPYHLVTDHETSGDLLHFLRESRKSIIHLPSVRLLKMVIDVINGLLYLQEKCLVHRAVMAENVLVGETYVCKLSGLYALKKLSYGTSQKGNDPETYDYCSADDGVPVYISADDEHEELPVRWKAPECITKHRYSTASDTWAFGIFMYEVFTHGCIPYKHISDNKEVASYVVKDGGIVPHETCIEEKKFELIKKCCESEFHKRKSLIELKESLQNMLNDADEKEPGPEPPSWGFENQQDEEIYSVIPGKEEYLLQKGDCPFIKEDKTSKASTLGNLKDYVVKRDCRQESIVTFLSQVASALHYLHTKHIVHGDLRAMYVTVVSPDKVQVGRLGRSKSLSPSSYEVTSKSCGVKAEMPSDASRWSAPEVNLDGYYTHASDVWAFGILAWELYVSFISGEDLQPYYRLQEDKHPNRTPNPLSLGTAQGIYREKVVVIHELGDQSIKNTLYDGLSGTIRGMSHEDNLLLLFQCPMELEGPVCPLLLGYAISIREHQGGDPGCFKVKNGLVALITPLSSVQCFRIPCLQILMHMRHKGPEGQLERPEGCPDWVYILMHQCWAYDFAQRPPFLAIFDCLTSR</sequence>
<protein>
    <recommendedName>
        <fullName evidence="3">Protein kinase domain-containing protein</fullName>
    </recommendedName>
</protein>
<feature type="non-terminal residue" evidence="4">
    <location>
        <position position="1"/>
    </location>
</feature>
<dbReference type="InterPro" id="IPR011009">
    <property type="entry name" value="Kinase-like_dom_sf"/>
</dbReference>
<feature type="domain" description="Protein kinase" evidence="3">
    <location>
        <begin position="506"/>
        <end position="877"/>
    </location>
</feature>
<accession>A0ABN8M0A8</accession>
<dbReference type="Gene3D" id="1.10.510.10">
    <property type="entry name" value="Transferase(Phosphotransferase) domain 1"/>
    <property type="match status" value="2"/>
</dbReference>
<feature type="domain" description="Protein kinase" evidence="3">
    <location>
        <begin position="226"/>
        <end position="517"/>
    </location>
</feature>
<dbReference type="PROSITE" id="PS50011">
    <property type="entry name" value="PROTEIN_KINASE_DOM"/>
    <property type="match status" value="2"/>
</dbReference>
<dbReference type="Proteomes" id="UP001159427">
    <property type="component" value="Unassembled WGS sequence"/>
</dbReference>
<comment type="caution">
    <text evidence="4">The sequence shown here is derived from an EMBL/GenBank/DDBJ whole genome shotgun (WGS) entry which is preliminary data.</text>
</comment>
<gene>
    <name evidence="4" type="ORF">PEVE_00011798</name>
</gene>
<proteinExistence type="predicted"/>
<keyword evidence="1" id="KW-0547">Nucleotide-binding</keyword>
<dbReference type="InterPro" id="IPR000719">
    <property type="entry name" value="Prot_kinase_dom"/>
</dbReference>
<dbReference type="PANTHER" id="PTHR24418">
    <property type="entry name" value="TYROSINE-PROTEIN KINASE"/>
    <property type="match status" value="1"/>
</dbReference>
<keyword evidence="2" id="KW-0067">ATP-binding</keyword>
<dbReference type="InterPro" id="IPR050198">
    <property type="entry name" value="Non-receptor_tyrosine_kinases"/>
</dbReference>
<evidence type="ECO:0000313" key="4">
    <source>
        <dbReference type="EMBL" id="CAH3021538.1"/>
    </source>
</evidence>
<dbReference type="Pfam" id="PF07714">
    <property type="entry name" value="PK_Tyr_Ser-Thr"/>
    <property type="match status" value="3"/>
</dbReference>
<name>A0ABN8M0A8_9CNID</name>